<dbReference type="CDD" id="cd17356">
    <property type="entry name" value="MFS_HXT"/>
    <property type="match status" value="1"/>
</dbReference>
<dbReference type="OMA" id="KRFRGAM"/>
<comment type="similarity">
    <text evidence="2 7">Belongs to the major facilitator superfamily. Sugar transporter (TC 2.A.1.1) family.</text>
</comment>
<evidence type="ECO:0000259" key="9">
    <source>
        <dbReference type="PROSITE" id="PS50850"/>
    </source>
</evidence>
<dbReference type="GO" id="GO:0005351">
    <property type="term" value="F:carbohydrate:proton symporter activity"/>
    <property type="evidence" value="ECO:0007669"/>
    <property type="project" value="TreeGrafter"/>
</dbReference>
<evidence type="ECO:0000256" key="4">
    <source>
        <dbReference type="ARBA" id="ARBA00022692"/>
    </source>
</evidence>
<dbReference type="NCBIfam" id="TIGR00879">
    <property type="entry name" value="SP"/>
    <property type="match status" value="1"/>
</dbReference>
<dbReference type="PANTHER" id="PTHR48022:SF6">
    <property type="entry name" value="MSTA PROTEIN-RELATED"/>
    <property type="match status" value="1"/>
</dbReference>
<dbReference type="PRINTS" id="PR00171">
    <property type="entry name" value="SUGRTRNSPORT"/>
</dbReference>
<dbReference type="InterPro" id="IPR003663">
    <property type="entry name" value="Sugar/inositol_transpt"/>
</dbReference>
<keyword evidence="3 7" id="KW-0813">Transport</keyword>
<feature type="transmembrane region" description="Helical" evidence="8">
    <location>
        <begin position="328"/>
        <end position="349"/>
    </location>
</feature>
<protein>
    <recommendedName>
        <fullName evidence="9">Major facilitator superfamily (MFS) profile domain-containing protein</fullName>
    </recommendedName>
</protein>
<reference evidence="10 11" key="1">
    <citation type="journal article" date="2011" name="PLoS Genet.">
        <title>Finished genome of the fungal wheat pathogen Mycosphaerella graminicola reveals dispensome structure, chromosome plasticity, and stealth pathogenesis.</title>
        <authorList>
            <person name="Goodwin S.B."/>
            <person name="Ben M'barek S."/>
            <person name="Dhillon B."/>
            <person name="Wittenberg A.H.J."/>
            <person name="Crane C.F."/>
            <person name="Hane J.K."/>
            <person name="Foster A.J."/>
            <person name="Van der Lee T.A.J."/>
            <person name="Grimwood J."/>
            <person name="Aerts A."/>
            <person name="Antoniw J."/>
            <person name="Bailey A."/>
            <person name="Bluhm B."/>
            <person name="Bowler J."/>
            <person name="Bristow J."/>
            <person name="van der Burgt A."/>
            <person name="Canto-Canche B."/>
            <person name="Churchill A.C.L."/>
            <person name="Conde-Ferraez L."/>
            <person name="Cools H.J."/>
            <person name="Coutinho P.M."/>
            <person name="Csukai M."/>
            <person name="Dehal P."/>
            <person name="De Wit P."/>
            <person name="Donzelli B."/>
            <person name="van de Geest H.C."/>
            <person name="van Ham R.C.H.J."/>
            <person name="Hammond-Kosack K.E."/>
            <person name="Henrissat B."/>
            <person name="Kilian A."/>
            <person name="Kobayashi A.K."/>
            <person name="Koopmann E."/>
            <person name="Kourmpetis Y."/>
            <person name="Kuzniar A."/>
            <person name="Lindquist E."/>
            <person name="Lombard V."/>
            <person name="Maliepaard C."/>
            <person name="Martins N."/>
            <person name="Mehrabi R."/>
            <person name="Nap J.P.H."/>
            <person name="Ponomarenko A."/>
            <person name="Rudd J.J."/>
            <person name="Salamov A."/>
            <person name="Schmutz J."/>
            <person name="Schouten H.J."/>
            <person name="Shapiro H."/>
            <person name="Stergiopoulos I."/>
            <person name="Torriani S.F.F."/>
            <person name="Tu H."/>
            <person name="de Vries R.P."/>
            <person name="Waalwijk C."/>
            <person name="Ware S.B."/>
            <person name="Wiebenga A."/>
            <person name="Zwiers L.-H."/>
            <person name="Oliver R.P."/>
            <person name="Grigoriev I.V."/>
            <person name="Kema G.H.J."/>
        </authorList>
    </citation>
    <scope>NUCLEOTIDE SEQUENCE [LARGE SCALE GENOMIC DNA]</scope>
    <source>
        <strain evidence="11">CBS 115943 / IPO323</strain>
    </source>
</reference>
<feature type="transmembrane region" description="Helical" evidence="8">
    <location>
        <begin position="385"/>
        <end position="412"/>
    </location>
</feature>
<feature type="transmembrane region" description="Helical" evidence="8">
    <location>
        <begin position="424"/>
        <end position="447"/>
    </location>
</feature>
<dbReference type="Gene3D" id="1.20.1250.20">
    <property type="entry name" value="MFS general substrate transporter like domains"/>
    <property type="match status" value="1"/>
</dbReference>
<dbReference type="InterPro" id="IPR036259">
    <property type="entry name" value="MFS_trans_sf"/>
</dbReference>
<feature type="transmembrane region" description="Helical" evidence="8">
    <location>
        <begin position="201"/>
        <end position="220"/>
    </location>
</feature>
<evidence type="ECO:0000256" key="5">
    <source>
        <dbReference type="ARBA" id="ARBA00022989"/>
    </source>
</evidence>
<dbReference type="KEGG" id="ztr:MYCGRDRAFT_69021"/>
<dbReference type="Pfam" id="PF00083">
    <property type="entry name" value="Sugar_tr"/>
    <property type="match status" value="1"/>
</dbReference>
<dbReference type="PROSITE" id="PS00216">
    <property type="entry name" value="SUGAR_TRANSPORT_1"/>
    <property type="match status" value="2"/>
</dbReference>
<comment type="subcellular location">
    <subcellularLocation>
        <location evidence="1">Membrane</location>
        <topology evidence="1">Multi-pass membrane protein</topology>
    </subcellularLocation>
</comment>
<dbReference type="InterPro" id="IPR005829">
    <property type="entry name" value="Sugar_transporter_CS"/>
</dbReference>
<dbReference type="GO" id="GO:0016020">
    <property type="term" value="C:membrane"/>
    <property type="evidence" value="ECO:0007669"/>
    <property type="project" value="UniProtKB-SubCell"/>
</dbReference>
<feature type="transmembrane region" description="Helical" evidence="8">
    <location>
        <begin position="81"/>
        <end position="101"/>
    </location>
</feature>
<dbReference type="PROSITE" id="PS50850">
    <property type="entry name" value="MFS"/>
    <property type="match status" value="1"/>
</dbReference>
<keyword evidence="5 8" id="KW-1133">Transmembrane helix</keyword>
<dbReference type="EMBL" id="CM001197">
    <property type="protein sequence ID" value="EGP90287.1"/>
    <property type="molecule type" value="Genomic_DNA"/>
</dbReference>
<dbReference type="Proteomes" id="UP000008062">
    <property type="component" value="Chromosome 2"/>
</dbReference>
<dbReference type="SUPFAM" id="SSF103473">
    <property type="entry name" value="MFS general substrate transporter"/>
    <property type="match status" value="1"/>
</dbReference>
<dbReference type="RefSeq" id="XP_003855311.1">
    <property type="nucleotide sequence ID" value="XM_003855263.1"/>
</dbReference>
<keyword evidence="6 8" id="KW-0472">Membrane</keyword>
<dbReference type="PROSITE" id="PS00217">
    <property type="entry name" value="SUGAR_TRANSPORT_2"/>
    <property type="match status" value="1"/>
</dbReference>
<evidence type="ECO:0000313" key="10">
    <source>
        <dbReference type="EMBL" id="EGP90287.1"/>
    </source>
</evidence>
<dbReference type="InterPro" id="IPR050360">
    <property type="entry name" value="MFS_Sugar_Transporters"/>
</dbReference>
<evidence type="ECO:0000256" key="8">
    <source>
        <dbReference type="SAM" id="Phobius"/>
    </source>
</evidence>
<feature type="transmembrane region" description="Helical" evidence="8">
    <location>
        <begin position="21"/>
        <end position="43"/>
    </location>
</feature>
<feature type="transmembrane region" description="Helical" evidence="8">
    <location>
        <begin position="356"/>
        <end position="379"/>
    </location>
</feature>
<evidence type="ECO:0000256" key="6">
    <source>
        <dbReference type="ARBA" id="ARBA00023136"/>
    </source>
</evidence>
<dbReference type="VEuPathDB" id="FungiDB:ZTRI_2.1068"/>
<accession>F9X3Z0</accession>
<keyword evidence="11" id="KW-1185">Reference proteome</keyword>
<dbReference type="InParanoid" id="F9X3Z0"/>
<dbReference type="GeneID" id="13400252"/>
<dbReference type="AlphaFoldDB" id="F9X3Z0"/>
<dbReference type="PANTHER" id="PTHR48022">
    <property type="entry name" value="PLASTIDIC GLUCOSE TRANSPORTER 4"/>
    <property type="match status" value="1"/>
</dbReference>
<name>F9X3Z0_ZYMTI</name>
<evidence type="ECO:0000313" key="11">
    <source>
        <dbReference type="Proteomes" id="UP000008062"/>
    </source>
</evidence>
<dbReference type="OrthoDB" id="6612291at2759"/>
<evidence type="ECO:0000256" key="2">
    <source>
        <dbReference type="ARBA" id="ARBA00010992"/>
    </source>
</evidence>
<dbReference type="FunFam" id="1.20.1250.20:FF:000078">
    <property type="entry name" value="MFS maltose transporter, putative"/>
    <property type="match status" value="1"/>
</dbReference>
<gene>
    <name evidence="10" type="ORF">MYCGRDRAFT_69021</name>
</gene>
<dbReference type="HOGENOM" id="CLU_001265_30_1_1"/>
<feature type="domain" description="Major facilitator superfamily (MFS) profile" evidence="9">
    <location>
        <begin position="28"/>
        <end position="481"/>
    </location>
</feature>
<dbReference type="InterPro" id="IPR020846">
    <property type="entry name" value="MFS_dom"/>
</dbReference>
<dbReference type="eggNOG" id="KOG0254">
    <property type="taxonomic scope" value="Eukaryota"/>
</dbReference>
<feature type="transmembrane region" description="Helical" evidence="8">
    <location>
        <begin position="459"/>
        <end position="477"/>
    </location>
</feature>
<feature type="transmembrane region" description="Helical" evidence="8">
    <location>
        <begin position="167"/>
        <end position="189"/>
    </location>
</feature>
<feature type="transmembrane region" description="Helical" evidence="8">
    <location>
        <begin position="134"/>
        <end position="155"/>
    </location>
</feature>
<proteinExistence type="inferred from homology"/>
<keyword evidence="4 8" id="KW-0812">Transmembrane</keyword>
<dbReference type="InterPro" id="IPR005828">
    <property type="entry name" value="MFS_sugar_transport-like"/>
</dbReference>
<organism evidence="10 11">
    <name type="scientific">Zymoseptoria tritici (strain CBS 115943 / IPO323)</name>
    <name type="common">Speckled leaf blotch fungus</name>
    <name type="synonym">Septoria tritici</name>
    <dbReference type="NCBI Taxonomy" id="336722"/>
    <lineage>
        <taxon>Eukaryota</taxon>
        <taxon>Fungi</taxon>
        <taxon>Dikarya</taxon>
        <taxon>Ascomycota</taxon>
        <taxon>Pezizomycotina</taxon>
        <taxon>Dothideomycetes</taxon>
        <taxon>Dothideomycetidae</taxon>
        <taxon>Mycosphaerellales</taxon>
        <taxon>Mycosphaerellaceae</taxon>
        <taxon>Zymoseptoria</taxon>
    </lineage>
</organism>
<feature type="transmembrane region" description="Helical" evidence="8">
    <location>
        <begin position="108"/>
        <end position="128"/>
    </location>
</feature>
<evidence type="ECO:0000256" key="3">
    <source>
        <dbReference type="ARBA" id="ARBA00022448"/>
    </source>
</evidence>
<feature type="transmembrane region" description="Helical" evidence="8">
    <location>
        <begin position="293"/>
        <end position="316"/>
    </location>
</feature>
<evidence type="ECO:0000256" key="7">
    <source>
        <dbReference type="RuleBase" id="RU003346"/>
    </source>
</evidence>
<sequence length="546" mass="59176">MELERHTPVNMSRLQRIEAPVTFKAYMMCGFAAFAGILCGYDSGYISSVLGMPAFKRQYGHVVTIKEDQTGHAYYTYEKSLIVAILSAGTFIGALASGYLADKIGRRVTIIGPGCGLFATGVIIQVSISRVSGLVAGRLISGLGVGCVSAVSILYMSEIAPRRVRGAIVSCFQFAITVGLMLASCVGYATRNLETSAAYRIPIGLQMFFAVSLATGLFFLPESPRYWVKKNRLDKAAFALARLRGQPVDSTHIEDELAEIVASQAHEVRGGEGSWMACFRGGVTKSNSNARKVFIGTMLQACQQWTGINFIFYYNTTFLQQLGLSNPFLISMVTTVVNVASTPISFYAIEKLGRRPLLIWGGVGMCVCEFIIAIVGVSAGTSDAAAYVLIVFVCIYIFFFASTWGPAAWVVIGEIFHLPIRSKGVALSTASNWFWNFVIGIITPFIVDGDKGDLGVKVFFIWGTTCAFCVAFAYIFVPETKGLTLEQVDQLMEDVPAYHSRQWKAPNTFDENYGFATAKTPSGGRPSTSDGGKGAAVVRSFIDLDG</sequence>
<evidence type="ECO:0000256" key="1">
    <source>
        <dbReference type="ARBA" id="ARBA00004141"/>
    </source>
</evidence>